<keyword evidence="3" id="KW-1185">Reference proteome</keyword>
<dbReference type="Pfam" id="PF12068">
    <property type="entry name" value="PH_RBD"/>
    <property type="match status" value="1"/>
</dbReference>
<feature type="domain" description="Small G protein signalling modulator 1/2 Rab-binding" evidence="2">
    <location>
        <begin position="15"/>
        <end position="79"/>
    </location>
</feature>
<evidence type="ECO:0000259" key="2">
    <source>
        <dbReference type="Pfam" id="PF12068"/>
    </source>
</evidence>
<dbReference type="STRING" id="7209.A0A1I7VTA3"/>
<dbReference type="GO" id="GO:0005096">
    <property type="term" value="F:GTPase activator activity"/>
    <property type="evidence" value="ECO:0007669"/>
    <property type="project" value="UniProtKB-KW"/>
</dbReference>
<evidence type="ECO:0000313" key="4">
    <source>
        <dbReference type="WBParaSite" id="EN70_602"/>
    </source>
</evidence>
<dbReference type="Proteomes" id="UP000095285">
    <property type="component" value="Unassembled WGS sequence"/>
</dbReference>
<accession>A0A1I7VTA3</accession>
<reference evidence="3" key="1">
    <citation type="submission" date="2012-04" db="EMBL/GenBank/DDBJ databases">
        <title>The Genome Sequence of Loa loa.</title>
        <authorList>
            <consortium name="The Broad Institute Genome Sequencing Platform"/>
            <consortium name="Broad Institute Genome Sequencing Center for Infectious Disease"/>
            <person name="Nutman T.B."/>
            <person name="Fink D.L."/>
            <person name="Russ C."/>
            <person name="Young S."/>
            <person name="Zeng Q."/>
            <person name="Gargeya S."/>
            <person name="Alvarado L."/>
            <person name="Berlin A."/>
            <person name="Chapman S.B."/>
            <person name="Chen Z."/>
            <person name="Freedman E."/>
            <person name="Gellesch M."/>
            <person name="Goldberg J."/>
            <person name="Griggs A."/>
            <person name="Gujja S."/>
            <person name="Heilman E.R."/>
            <person name="Heiman D."/>
            <person name="Howarth C."/>
            <person name="Mehta T."/>
            <person name="Neiman D."/>
            <person name="Pearson M."/>
            <person name="Roberts A."/>
            <person name="Saif S."/>
            <person name="Shea T."/>
            <person name="Shenoy N."/>
            <person name="Sisk P."/>
            <person name="Stolte C."/>
            <person name="Sykes S."/>
            <person name="White J."/>
            <person name="Yandava C."/>
            <person name="Haas B."/>
            <person name="Henn M.R."/>
            <person name="Nusbaum C."/>
            <person name="Birren B."/>
        </authorList>
    </citation>
    <scope>NUCLEOTIDE SEQUENCE [LARGE SCALE GENOMIC DNA]</scope>
</reference>
<reference evidence="4" key="2">
    <citation type="submission" date="2016-11" db="UniProtKB">
        <authorList>
            <consortium name="WormBaseParasite"/>
        </authorList>
    </citation>
    <scope>IDENTIFICATION</scope>
</reference>
<dbReference type="AlphaFoldDB" id="A0A1I7VTA3"/>
<protein>
    <submittedName>
        <fullName evidence="4">PH_RBD domain-containing protein</fullName>
    </submittedName>
</protein>
<evidence type="ECO:0000313" key="3">
    <source>
        <dbReference type="Proteomes" id="UP000095285"/>
    </source>
</evidence>
<name>A0A1I7VTA3_LOALO</name>
<keyword evidence="1" id="KW-0343">GTPase activation</keyword>
<proteinExistence type="predicted"/>
<dbReference type="Gene3D" id="2.30.29.230">
    <property type="match status" value="1"/>
</dbReference>
<dbReference type="InterPro" id="IPR021935">
    <property type="entry name" value="SGSM1/2_RBD"/>
</dbReference>
<evidence type="ECO:0000256" key="1">
    <source>
        <dbReference type="ARBA" id="ARBA00022468"/>
    </source>
</evidence>
<dbReference type="WBParaSite" id="EN70_602">
    <property type="protein sequence ID" value="EN70_602"/>
    <property type="gene ID" value="EN70_602"/>
</dbReference>
<sequence>MSLFDKEERYLRINLAISDENSPTTLVFVGGDGVQHSPMQFQAGHHLLAFLSCLESGLAPYNRLDPPLWISKEKGKILPKLRRKSVTNELNTSYSEEGKSQDYVFRLVPTCTPPLLLNESNDLDETTTHEISTVNDSTSKLRKRDEKRTMSESEVDELMRQNFTKACSSMRMQILARTFYGWLAYCGHLRTIRNHLSCLVDSKVIIEETTGPVNEDFWRECRNLKSEKMEKEFLSRTYRFGINGNEPFMLRRKVWPYLLGLVNWTKISSSLRIRIVRSTTTM</sequence>
<organism evidence="3 4">
    <name type="scientific">Loa loa</name>
    <name type="common">Eye worm</name>
    <name type="synonym">Filaria loa</name>
    <dbReference type="NCBI Taxonomy" id="7209"/>
    <lineage>
        <taxon>Eukaryota</taxon>
        <taxon>Metazoa</taxon>
        <taxon>Ecdysozoa</taxon>
        <taxon>Nematoda</taxon>
        <taxon>Chromadorea</taxon>
        <taxon>Rhabditida</taxon>
        <taxon>Spirurina</taxon>
        <taxon>Spiruromorpha</taxon>
        <taxon>Filarioidea</taxon>
        <taxon>Onchocercidae</taxon>
        <taxon>Loa</taxon>
    </lineage>
</organism>